<feature type="domain" description="Rad4 beta-hairpin" evidence="8">
    <location>
        <begin position="962"/>
        <end position="1028"/>
    </location>
</feature>
<reference evidence="10" key="1">
    <citation type="submission" date="2016-03" db="EMBL/GenBank/DDBJ databases">
        <title>Mechanisms controlling the formation of the plant cell surface in tip-growing cells are functionally conserved among land plants.</title>
        <authorList>
            <person name="Honkanen S."/>
            <person name="Jones V.A."/>
            <person name="Morieri G."/>
            <person name="Champion C."/>
            <person name="Hetherington A.J."/>
            <person name="Kelly S."/>
            <person name="Saint-Marcoux D."/>
            <person name="Proust H."/>
            <person name="Prescott H."/>
            <person name="Dolan L."/>
        </authorList>
    </citation>
    <scope>NUCLEOTIDE SEQUENCE [LARGE SCALE GENOMIC DNA]</scope>
    <source>
        <tissue evidence="10">Whole gametophyte</tissue>
    </source>
</reference>
<dbReference type="InterPro" id="IPR038765">
    <property type="entry name" value="Papain-like_cys_pep_sf"/>
</dbReference>
<dbReference type="InterPro" id="IPR018326">
    <property type="entry name" value="Rad4_beta-hairpin_dom1"/>
</dbReference>
<feature type="region of interest" description="Disordered" evidence="6">
    <location>
        <begin position="69"/>
        <end position="103"/>
    </location>
</feature>
<comment type="subcellular location">
    <subcellularLocation>
        <location evidence="1">Nucleus</location>
    </subcellularLocation>
</comment>
<accession>A0A176W1C1</accession>
<dbReference type="InterPro" id="IPR004583">
    <property type="entry name" value="DNA_repair_Rad4"/>
</dbReference>
<dbReference type="InterPro" id="IPR036985">
    <property type="entry name" value="Transglutaminase-like_sf"/>
</dbReference>
<keyword evidence="4" id="KW-0234">DNA repair</keyword>
<feature type="domain" description="Rad4 beta-hairpin" evidence="7">
    <location>
        <begin position="909"/>
        <end position="960"/>
    </location>
</feature>
<dbReference type="Pfam" id="PF10404">
    <property type="entry name" value="BHD_2"/>
    <property type="match status" value="1"/>
</dbReference>
<keyword evidence="11" id="KW-1185">Reference proteome</keyword>
<comment type="caution">
    <text evidence="10">The sequence shown here is derived from an EMBL/GenBank/DDBJ whole genome shotgun (WGS) entry which is preliminary data.</text>
</comment>
<dbReference type="PANTHER" id="PTHR12135">
    <property type="entry name" value="DNA REPAIR PROTEIN XP-C / RAD4"/>
    <property type="match status" value="1"/>
</dbReference>
<keyword evidence="5" id="KW-0539">Nucleus</keyword>
<dbReference type="GO" id="GO:0071942">
    <property type="term" value="C:XPC complex"/>
    <property type="evidence" value="ECO:0007669"/>
    <property type="project" value="TreeGrafter"/>
</dbReference>
<feature type="compositionally biased region" description="Polar residues" evidence="6">
    <location>
        <begin position="868"/>
        <end position="891"/>
    </location>
</feature>
<dbReference type="Proteomes" id="UP000077202">
    <property type="component" value="Unassembled WGS sequence"/>
</dbReference>
<evidence type="ECO:0000313" key="11">
    <source>
        <dbReference type="Proteomes" id="UP000077202"/>
    </source>
</evidence>
<dbReference type="GO" id="GO:0003697">
    <property type="term" value="F:single-stranded DNA binding"/>
    <property type="evidence" value="ECO:0007669"/>
    <property type="project" value="TreeGrafter"/>
</dbReference>
<feature type="compositionally biased region" description="Polar residues" evidence="6">
    <location>
        <begin position="482"/>
        <end position="495"/>
    </location>
</feature>
<keyword evidence="3" id="KW-0227">DNA damage</keyword>
<dbReference type="Gene3D" id="3.30.70.2460">
    <property type="entry name" value="Rad4, beta-hairpin domain BHD3"/>
    <property type="match status" value="1"/>
</dbReference>
<proteinExistence type="inferred from homology"/>
<feature type="region of interest" description="Disordered" evidence="6">
    <location>
        <begin position="482"/>
        <end position="550"/>
    </location>
</feature>
<feature type="compositionally biased region" description="Acidic residues" evidence="6">
    <location>
        <begin position="154"/>
        <end position="176"/>
    </location>
</feature>
<dbReference type="GO" id="GO:0006289">
    <property type="term" value="P:nucleotide-excision repair"/>
    <property type="evidence" value="ECO:0007669"/>
    <property type="project" value="InterPro"/>
</dbReference>
<dbReference type="PANTHER" id="PTHR12135:SF0">
    <property type="entry name" value="DNA REPAIR PROTEIN COMPLEMENTING XP-C CELLS"/>
    <property type="match status" value="1"/>
</dbReference>
<feature type="region of interest" description="Disordered" evidence="6">
    <location>
        <begin position="1150"/>
        <end position="1186"/>
    </location>
</feature>
<dbReference type="InterPro" id="IPR018327">
    <property type="entry name" value="BHD_2"/>
</dbReference>
<evidence type="ECO:0000256" key="5">
    <source>
        <dbReference type="ARBA" id="ARBA00023242"/>
    </source>
</evidence>
<organism evidence="10 11">
    <name type="scientific">Marchantia polymorpha subsp. ruderalis</name>
    <dbReference type="NCBI Taxonomy" id="1480154"/>
    <lineage>
        <taxon>Eukaryota</taxon>
        <taxon>Viridiplantae</taxon>
        <taxon>Streptophyta</taxon>
        <taxon>Embryophyta</taxon>
        <taxon>Marchantiophyta</taxon>
        <taxon>Marchantiopsida</taxon>
        <taxon>Marchantiidae</taxon>
        <taxon>Marchantiales</taxon>
        <taxon>Marchantiaceae</taxon>
        <taxon>Marchantia</taxon>
    </lineage>
</organism>
<feature type="compositionally biased region" description="Basic and acidic residues" evidence="6">
    <location>
        <begin position="1155"/>
        <end position="1171"/>
    </location>
</feature>
<dbReference type="SMART" id="SM01030">
    <property type="entry name" value="BHD_1"/>
    <property type="match status" value="1"/>
</dbReference>
<dbReference type="GO" id="GO:0005737">
    <property type="term" value="C:cytoplasm"/>
    <property type="evidence" value="ECO:0007669"/>
    <property type="project" value="TreeGrafter"/>
</dbReference>
<dbReference type="InterPro" id="IPR018328">
    <property type="entry name" value="Rad4_beta-hairpin_dom3"/>
</dbReference>
<dbReference type="FunFam" id="3.30.70.2460:FF:000001">
    <property type="entry name" value="DNA repair protein Rad4 family"/>
    <property type="match status" value="1"/>
</dbReference>
<dbReference type="EMBL" id="LVLJ01002071">
    <property type="protein sequence ID" value="OAE26868.1"/>
    <property type="molecule type" value="Genomic_DNA"/>
</dbReference>
<evidence type="ECO:0000259" key="9">
    <source>
        <dbReference type="SMART" id="SM01032"/>
    </source>
</evidence>
<evidence type="ECO:0000256" key="4">
    <source>
        <dbReference type="ARBA" id="ARBA00023204"/>
    </source>
</evidence>
<feature type="compositionally biased region" description="Basic and acidic residues" evidence="6">
    <location>
        <begin position="509"/>
        <end position="529"/>
    </location>
</feature>
<feature type="compositionally biased region" description="Basic and acidic residues" evidence="6">
    <location>
        <begin position="31"/>
        <end position="42"/>
    </location>
</feature>
<dbReference type="SMART" id="SM01031">
    <property type="entry name" value="BHD_2"/>
    <property type="match status" value="1"/>
</dbReference>
<dbReference type="GO" id="GO:0006298">
    <property type="term" value="P:mismatch repair"/>
    <property type="evidence" value="ECO:0007669"/>
    <property type="project" value="TreeGrafter"/>
</dbReference>
<evidence type="ECO:0000256" key="6">
    <source>
        <dbReference type="SAM" id="MobiDB-lite"/>
    </source>
</evidence>
<dbReference type="InterPro" id="IPR042488">
    <property type="entry name" value="Rad4_BHD3_sf"/>
</dbReference>
<evidence type="ECO:0000256" key="2">
    <source>
        <dbReference type="ARBA" id="ARBA00009525"/>
    </source>
</evidence>
<comment type="similarity">
    <text evidence="2">Belongs to the XPC family.</text>
</comment>
<name>A0A176W1C1_MARPO</name>
<feature type="domain" description="Rad4 beta-hairpin" evidence="9">
    <location>
        <begin position="1035"/>
        <end position="1106"/>
    </location>
</feature>
<protein>
    <recommendedName>
        <fullName evidence="12">Rad4 beta-hairpin domain-containing protein</fullName>
    </recommendedName>
</protein>
<evidence type="ECO:0000313" key="10">
    <source>
        <dbReference type="EMBL" id="OAE26868.1"/>
    </source>
</evidence>
<evidence type="ECO:0000259" key="7">
    <source>
        <dbReference type="SMART" id="SM01030"/>
    </source>
</evidence>
<dbReference type="Pfam" id="PF10405">
    <property type="entry name" value="BHD_3"/>
    <property type="match status" value="1"/>
</dbReference>
<feature type="region of interest" description="Disordered" evidence="6">
    <location>
        <begin position="816"/>
        <end position="897"/>
    </location>
</feature>
<dbReference type="AlphaFoldDB" id="A0A176W1C1"/>
<evidence type="ECO:0008006" key="12">
    <source>
        <dbReference type="Google" id="ProtNLM"/>
    </source>
</evidence>
<sequence>MRTRRSAKDSEADPILGDLLQNLHQNHDRDVQLSEGVDERPSAPKTLGDVSKQSVGKLLDRVGVRRAAAKKRQLEQEKPTRQKRLKGRGKLYGEDDLLHQRPSISAIAPVCGALAKTSRDAESSYTANFPPTVEEPNESRPQREEPSSRPDAAMPEDLEEASANEDDDEFEWEQGEETFAGTSDDKGSTKEQVWNGDITIQVETKAQKRAAQRKPPARRANARDKVVFKDRGAATWLSKEVTYALNLRYKRPAMTVSCNTLLNQESHMPHYPELPTSRGSYKFLALETVMEHYIMVPSHLEFAELVHKAHILCLLGRGRMVDAACNDPLLQASILSLLPPSISLLCSSGASGTILLRSFVTWFSTSFEVSSSEKKLPPTRVQKDLPSRLLEAAQLQVGSAEEVAAISVAFLRGLGFTTRYVASLDVSPLKPDASSLAASAGWDPQVEVEGIIFSAHQDIEAKRATSLARLLAMSAFQQVSSNGHLSSSSEPQQVGSAVLPARSPQNEGVDDRSKSVEEGCKQDGDDHSHINGPGKKVLQDSTEDVNDNVKAYSRKKRTKLDSRGRFHKESDLEIEAEADVLDQKLGIKPPGRKGDAECETQPGVAMCAKGASSGLKGASTVEPVIPKTPLDMKRLNGTVAQKKKGESTLAKLRNSSRTGSLKGESSTEAVPVNRTGAPLYWAEVYLFEGENERWIHVDAARAWFNGADKVEPAAIAGRVPLRYVVAFAGSGAKDVTRRFDYTPFLKTSTPGRQRFVVVAQFCMALYVSMWSSVSSLRVDDGWWASTLQPLKQLEAAAIAGATLRYKQSQEALSLKGAREQEAVPEDHSVLISGGPKQLPVKNEHKPEQSKPTVNEVPEVKRGGKRATRTPQSKKTNGSKAGTASGSQSSAPQAVDRSALEDMELETKAYTEPLPTSQQAYKSHHLYALERWLTKYQTLHPKGPVLGCCAGQPVYPRSCVQILHTPDRWLREGLKVREGEIPAKVVKANHLAMKSVKQAANKLDGEEENLPPPTTDLFGKWQCDPWRPPRAVNGINERGQIDCWSEYCIPPGTVHLRFPRLVPIVKALGIDFAPAMVGFEIRKRRSVPMYEGVVVCEEFKDVIMDAYRQEEEIRFGQLRRKREEVAIRRWRELLHSMATRERLKAAYEGFPLTNAENERHSNTPKKGTDSKHTLGASKKKVPPKQEVAHVHHFPDEDQTYDEDTGTTTKVCACGFTVHVEEM</sequence>
<dbReference type="Gene3D" id="3.90.260.10">
    <property type="entry name" value="Transglutaminase-like"/>
    <property type="match status" value="2"/>
</dbReference>
<evidence type="ECO:0000256" key="3">
    <source>
        <dbReference type="ARBA" id="ARBA00022763"/>
    </source>
</evidence>
<dbReference type="SMART" id="SM01032">
    <property type="entry name" value="BHD_3"/>
    <property type="match status" value="1"/>
</dbReference>
<dbReference type="GO" id="GO:0003684">
    <property type="term" value="F:damaged DNA binding"/>
    <property type="evidence" value="ECO:0007669"/>
    <property type="project" value="InterPro"/>
</dbReference>
<evidence type="ECO:0000259" key="8">
    <source>
        <dbReference type="SMART" id="SM01031"/>
    </source>
</evidence>
<dbReference type="GO" id="GO:0000111">
    <property type="term" value="C:nucleotide-excision repair factor 2 complex"/>
    <property type="evidence" value="ECO:0007669"/>
    <property type="project" value="TreeGrafter"/>
</dbReference>
<feature type="compositionally biased region" description="Basic and acidic residues" evidence="6">
    <location>
        <begin position="816"/>
        <end position="828"/>
    </location>
</feature>
<feature type="region of interest" description="Disordered" evidence="6">
    <location>
        <begin position="122"/>
        <end position="198"/>
    </location>
</feature>
<evidence type="ECO:0000256" key="1">
    <source>
        <dbReference type="ARBA" id="ARBA00004123"/>
    </source>
</evidence>
<gene>
    <name evidence="10" type="ORF">AXG93_4360s1220</name>
</gene>
<dbReference type="SUPFAM" id="SSF54001">
    <property type="entry name" value="Cysteine proteinases"/>
    <property type="match status" value="1"/>
</dbReference>
<dbReference type="Gene3D" id="2.20.20.110">
    <property type="entry name" value="Rad4, beta-hairpin domain BHD1"/>
    <property type="match status" value="1"/>
</dbReference>
<feature type="compositionally biased region" description="Basic and acidic residues" evidence="6">
    <location>
        <begin position="137"/>
        <end position="148"/>
    </location>
</feature>
<dbReference type="Pfam" id="PF10403">
    <property type="entry name" value="BHD_1"/>
    <property type="match status" value="1"/>
</dbReference>
<feature type="region of interest" description="Disordered" evidence="6">
    <location>
        <begin position="31"/>
        <end position="54"/>
    </location>
</feature>